<evidence type="ECO:0000313" key="3">
    <source>
        <dbReference type="Proteomes" id="UP000291236"/>
    </source>
</evidence>
<sequence>MKRFLNKNILITGAANGIGKATAFRIACEGGNLALIDNNSEKLKELCKNLEHFSIKVVSSVCNVSDFEEVKKSIDKLAEELDGINGLSHNAGILRVYKTHEMSLKQWNELIAVNLTGTFNVNKHALPWLLKNKTSYLVNTSSSASEQPHPWLAAYAATKGAIKSFTRSLFIEYFQQGLHANCVLPGGITTDLANSFAIPDGVNINLIKTLNPLGQKLFAEPERAASVIAMLLSEDAEHINGTEIAIDGGKV</sequence>
<dbReference type="KEGG" id="sbf:JCM31447_12410"/>
<protein>
    <submittedName>
        <fullName evidence="2">NAD(P)-dependent oxidoreductase</fullName>
    </submittedName>
</protein>
<dbReference type="CDD" id="cd05233">
    <property type="entry name" value="SDR_c"/>
    <property type="match status" value="1"/>
</dbReference>
<dbReference type="Proteomes" id="UP000291236">
    <property type="component" value="Chromosome"/>
</dbReference>
<comment type="similarity">
    <text evidence="1">Belongs to the short-chain dehydrogenases/reductases (SDR) family.</text>
</comment>
<dbReference type="InterPro" id="IPR002347">
    <property type="entry name" value="SDR_fam"/>
</dbReference>
<accession>A0A4P2VJS9</accession>
<dbReference type="InterPro" id="IPR036291">
    <property type="entry name" value="NAD(P)-bd_dom_sf"/>
</dbReference>
<dbReference type="OrthoDB" id="9804774at2"/>
<dbReference type="AlphaFoldDB" id="A0A4P2VJS9"/>
<dbReference type="FunFam" id="3.40.50.720:FF:000084">
    <property type="entry name" value="Short-chain dehydrogenase reductase"/>
    <property type="match status" value="1"/>
</dbReference>
<dbReference type="Gene3D" id="3.40.50.720">
    <property type="entry name" value="NAD(P)-binding Rossmann-like Domain"/>
    <property type="match status" value="1"/>
</dbReference>
<evidence type="ECO:0000256" key="1">
    <source>
        <dbReference type="ARBA" id="ARBA00006484"/>
    </source>
</evidence>
<dbReference type="PANTHER" id="PTHR42760">
    <property type="entry name" value="SHORT-CHAIN DEHYDROGENASES/REDUCTASES FAMILY MEMBER"/>
    <property type="match status" value="1"/>
</dbReference>
<dbReference type="SUPFAM" id="SSF51735">
    <property type="entry name" value="NAD(P)-binding Rossmann-fold domains"/>
    <property type="match status" value="1"/>
</dbReference>
<dbReference type="PRINTS" id="PR00081">
    <property type="entry name" value="GDHRDH"/>
</dbReference>
<dbReference type="EMBL" id="AP019368">
    <property type="protein sequence ID" value="BBH52798.1"/>
    <property type="molecule type" value="Genomic_DNA"/>
</dbReference>
<dbReference type="GO" id="GO:0016616">
    <property type="term" value="F:oxidoreductase activity, acting on the CH-OH group of donors, NAD or NADP as acceptor"/>
    <property type="evidence" value="ECO:0007669"/>
    <property type="project" value="TreeGrafter"/>
</dbReference>
<dbReference type="RefSeq" id="WP_130607581.1">
    <property type="nucleotide sequence ID" value="NZ_AP019368.1"/>
</dbReference>
<evidence type="ECO:0000313" key="2">
    <source>
        <dbReference type="EMBL" id="BBH52798.1"/>
    </source>
</evidence>
<reference evidence="2 3" key="1">
    <citation type="submission" date="2018-12" db="EMBL/GenBank/DDBJ databases">
        <title>Rubrispira sanarue gen. nov., sp., nov., a member of the order Silvanigrellales, isolated from a brackish lake in Hamamatsu Japan.</title>
        <authorList>
            <person name="Maejima Y."/>
            <person name="Iino T."/>
            <person name="Muraguchi Y."/>
            <person name="Fukuda K."/>
            <person name="Nojiri H."/>
            <person name="Ohkuma M."/>
            <person name="Moriuchi R."/>
            <person name="Dohra H."/>
            <person name="Kimbara K."/>
            <person name="Shintani M."/>
        </authorList>
    </citation>
    <scope>NUCLEOTIDE SEQUENCE [LARGE SCALE GENOMIC DNA]</scope>
    <source>
        <strain evidence="2 3">RF1110005</strain>
    </source>
</reference>
<gene>
    <name evidence="2" type="ORF">JCM31447_12410</name>
</gene>
<dbReference type="Pfam" id="PF00106">
    <property type="entry name" value="adh_short"/>
    <property type="match status" value="1"/>
</dbReference>
<keyword evidence="3" id="KW-1185">Reference proteome</keyword>
<organism evidence="2 3">
    <name type="scientific">Fluviispira sanaruensis</name>
    <dbReference type="NCBI Taxonomy" id="2493639"/>
    <lineage>
        <taxon>Bacteria</taxon>
        <taxon>Pseudomonadati</taxon>
        <taxon>Bdellovibrionota</taxon>
        <taxon>Oligoflexia</taxon>
        <taxon>Silvanigrellales</taxon>
        <taxon>Silvanigrellaceae</taxon>
        <taxon>Fluviispira</taxon>
    </lineage>
</organism>
<name>A0A4P2VJS9_FLUSA</name>
<proteinExistence type="inferred from homology"/>